<protein>
    <submittedName>
        <fullName evidence="2">Uncharacterized protein</fullName>
    </submittedName>
</protein>
<reference evidence="2 3" key="1">
    <citation type="submission" date="2024-05" db="EMBL/GenBank/DDBJ databases">
        <title>Genome sequencing and assembly of Indian major carp, Cirrhinus mrigala (Hamilton, 1822).</title>
        <authorList>
            <person name="Mohindra V."/>
            <person name="Chowdhury L.M."/>
            <person name="Lal K."/>
            <person name="Jena J.K."/>
        </authorList>
    </citation>
    <scope>NUCLEOTIDE SEQUENCE [LARGE SCALE GENOMIC DNA]</scope>
    <source>
        <strain evidence="2">CM1030</strain>
        <tissue evidence="2">Blood</tissue>
    </source>
</reference>
<gene>
    <name evidence="2" type="ORF">M9458_031292</name>
</gene>
<feature type="region of interest" description="Disordered" evidence="1">
    <location>
        <begin position="1"/>
        <end position="54"/>
    </location>
</feature>
<dbReference type="EMBL" id="JAMKFB020000015">
    <property type="protein sequence ID" value="KAL0175324.1"/>
    <property type="molecule type" value="Genomic_DNA"/>
</dbReference>
<evidence type="ECO:0000313" key="2">
    <source>
        <dbReference type="EMBL" id="KAL0175324.1"/>
    </source>
</evidence>
<feature type="compositionally biased region" description="Basic and acidic residues" evidence="1">
    <location>
        <begin position="1"/>
        <end position="14"/>
    </location>
</feature>
<feature type="non-terminal residue" evidence="2">
    <location>
        <position position="54"/>
    </location>
</feature>
<sequence>ICETRDSAADRQDLRQTLTRKREDRRKRSTTGAKMASETTGESASRRAADEQKD</sequence>
<dbReference type="Proteomes" id="UP001529510">
    <property type="component" value="Unassembled WGS sequence"/>
</dbReference>
<proteinExistence type="predicted"/>
<dbReference type="AlphaFoldDB" id="A0ABD0PMP1"/>
<keyword evidence="3" id="KW-1185">Reference proteome</keyword>
<evidence type="ECO:0000313" key="3">
    <source>
        <dbReference type="Proteomes" id="UP001529510"/>
    </source>
</evidence>
<name>A0ABD0PMP1_CIRMR</name>
<feature type="non-terminal residue" evidence="2">
    <location>
        <position position="1"/>
    </location>
</feature>
<comment type="caution">
    <text evidence="2">The sequence shown here is derived from an EMBL/GenBank/DDBJ whole genome shotgun (WGS) entry which is preliminary data.</text>
</comment>
<organism evidence="2 3">
    <name type="scientific">Cirrhinus mrigala</name>
    <name type="common">Mrigala</name>
    <dbReference type="NCBI Taxonomy" id="683832"/>
    <lineage>
        <taxon>Eukaryota</taxon>
        <taxon>Metazoa</taxon>
        <taxon>Chordata</taxon>
        <taxon>Craniata</taxon>
        <taxon>Vertebrata</taxon>
        <taxon>Euteleostomi</taxon>
        <taxon>Actinopterygii</taxon>
        <taxon>Neopterygii</taxon>
        <taxon>Teleostei</taxon>
        <taxon>Ostariophysi</taxon>
        <taxon>Cypriniformes</taxon>
        <taxon>Cyprinidae</taxon>
        <taxon>Labeoninae</taxon>
        <taxon>Labeonini</taxon>
        <taxon>Cirrhinus</taxon>
    </lineage>
</organism>
<feature type="compositionally biased region" description="Basic and acidic residues" evidence="1">
    <location>
        <begin position="44"/>
        <end position="54"/>
    </location>
</feature>
<evidence type="ECO:0000256" key="1">
    <source>
        <dbReference type="SAM" id="MobiDB-lite"/>
    </source>
</evidence>
<accession>A0ABD0PMP1</accession>